<evidence type="ECO:0000313" key="2">
    <source>
        <dbReference type="EMBL" id="KAJ6434598.1"/>
    </source>
</evidence>
<protein>
    <submittedName>
        <fullName evidence="2">Uncharacterized protein</fullName>
    </submittedName>
</protein>
<dbReference type="AlphaFoldDB" id="A0AAD6L3S5"/>
<dbReference type="EMBL" id="JAPFFJ010000002">
    <property type="protein sequence ID" value="KAJ6434598.1"/>
    <property type="molecule type" value="Genomic_DNA"/>
</dbReference>
<gene>
    <name evidence="2" type="ORF">OIU84_018166</name>
</gene>
<comment type="caution">
    <text evidence="2">The sequence shown here is derived from an EMBL/GenBank/DDBJ whole genome shotgun (WGS) entry which is preliminary data.</text>
</comment>
<dbReference type="GO" id="GO:0003723">
    <property type="term" value="F:RNA binding"/>
    <property type="evidence" value="ECO:0007669"/>
    <property type="project" value="InterPro"/>
</dbReference>
<proteinExistence type="predicted"/>
<feature type="region of interest" description="Disordered" evidence="1">
    <location>
        <begin position="95"/>
        <end position="115"/>
    </location>
</feature>
<feature type="compositionally biased region" description="Polar residues" evidence="1">
    <location>
        <begin position="95"/>
        <end position="108"/>
    </location>
</feature>
<name>A0AAD6L3S5_9ROSI</name>
<dbReference type="PANTHER" id="PTHR47926">
    <property type="entry name" value="PENTATRICOPEPTIDE REPEAT-CONTAINING PROTEIN"/>
    <property type="match status" value="1"/>
</dbReference>
<organism evidence="2 3">
    <name type="scientific">Salix udensis</name>
    <dbReference type="NCBI Taxonomy" id="889485"/>
    <lineage>
        <taxon>Eukaryota</taxon>
        <taxon>Viridiplantae</taxon>
        <taxon>Streptophyta</taxon>
        <taxon>Embryophyta</taxon>
        <taxon>Tracheophyta</taxon>
        <taxon>Spermatophyta</taxon>
        <taxon>Magnoliopsida</taxon>
        <taxon>eudicotyledons</taxon>
        <taxon>Gunneridae</taxon>
        <taxon>Pentapetalae</taxon>
        <taxon>rosids</taxon>
        <taxon>fabids</taxon>
        <taxon>Malpighiales</taxon>
        <taxon>Salicaceae</taxon>
        <taxon>Saliceae</taxon>
        <taxon>Salix</taxon>
    </lineage>
</organism>
<dbReference type="InterPro" id="IPR046960">
    <property type="entry name" value="PPR_At4g14850-like_plant"/>
</dbReference>
<sequence>MVKNGNDPPNAFTISSVLKACKGMERVFCGRLVHGLAIKRRFMKGFIYVDNALMDMYASCAVGMREACVVFHDIKGEECRVLDYLDCWLHSQRQWQSRTSNLSGNATGRSGIEPT</sequence>
<evidence type="ECO:0000256" key="1">
    <source>
        <dbReference type="SAM" id="MobiDB-lite"/>
    </source>
</evidence>
<keyword evidence="3" id="KW-1185">Reference proteome</keyword>
<evidence type="ECO:0000313" key="3">
    <source>
        <dbReference type="Proteomes" id="UP001162972"/>
    </source>
</evidence>
<accession>A0AAD6L3S5</accession>
<reference evidence="2 3" key="1">
    <citation type="journal article" date="2023" name="Int. J. Mol. Sci.">
        <title>De Novo Assembly and Annotation of 11 Diverse Shrub Willow (Salix) Genomes Reveals Novel Gene Organization in Sex-Linked Regions.</title>
        <authorList>
            <person name="Hyden B."/>
            <person name="Feng K."/>
            <person name="Yates T.B."/>
            <person name="Jawdy S."/>
            <person name="Cereghino C."/>
            <person name="Smart L.B."/>
            <person name="Muchero W."/>
        </authorList>
    </citation>
    <scope>NUCLEOTIDE SEQUENCE [LARGE SCALE GENOMIC DNA]</scope>
    <source>
        <tissue evidence="2">Shoot tip</tissue>
    </source>
</reference>
<dbReference type="Proteomes" id="UP001162972">
    <property type="component" value="Chromosome 13"/>
</dbReference>
<dbReference type="GO" id="GO:0009451">
    <property type="term" value="P:RNA modification"/>
    <property type="evidence" value="ECO:0007669"/>
    <property type="project" value="InterPro"/>
</dbReference>